<dbReference type="InterPro" id="IPR051010">
    <property type="entry name" value="BCAA_transport"/>
</dbReference>
<evidence type="ECO:0000256" key="4">
    <source>
        <dbReference type="SAM" id="MobiDB-lite"/>
    </source>
</evidence>
<evidence type="ECO:0000256" key="1">
    <source>
        <dbReference type="ARBA" id="ARBA00010062"/>
    </source>
</evidence>
<evidence type="ECO:0000313" key="6">
    <source>
        <dbReference type="EMBL" id="ANY79715.1"/>
    </source>
</evidence>
<sequence length="420" mass="42825">MARVGSSTAAWPAGRVAWVAVLAGSLALAGCVGSSRLSPPRKASQPVSAPASAEPAYAAGPPPGAPLGGEIRISSGPVKVALILPMTGAGQGAVVAQSMRNAAELALGESQGSDITLLVKDDLGTPEGAQAAAQQALAEGAELIVGPLFAGSVQAAGQVARERGRAVIGFSSDAGVASQGVYLLSFLVQEEVDRIVSFAASQGRRSIAALIPETQYGRVAEARLQQAASRQGIRIVALEHYPPGQPQVGVQRIAPIIGGAAPQADALFVPDNGDGLPAVAQALQVAGFDPMRVKPLGTGVWNEPRVLGLPALQGGWFATPDNRGFEAFAERYRARFNTDPIRLATLSYDAVTLAAALARMQGVQGFSEAMLTNPAGFAGADGVFRFNPDGTNSRSLTVQEIRGGTAVAISGAPRTLVAGN</sequence>
<comment type="similarity">
    <text evidence="1">Belongs to the leucine-binding protein family.</text>
</comment>
<dbReference type="SUPFAM" id="SSF53822">
    <property type="entry name" value="Periplasmic binding protein-like I"/>
    <property type="match status" value="1"/>
</dbReference>
<feature type="domain" description="Leucine-binding protein" evidence="5">
    <location>
        <begin position="77"/>
        <end position="404"/>
    </location>
</feature>
<gene>
    <name evidence="6" type="ORF">BB934_17010</name>
</gene>
<evidence type="ECO:0000256" key="2">
    <source>
        <dbReference type="ARBA" id="ARBA00022729"/>
    </source>
</evidence>
<keyword evidence="3" id="KW-0029">Amino-acid transport</keyword>
<dbReference type="CDD" id="cd06339">
    <property type="entry name" value="PBP1_YraM_LppC_lipoprotein-like"/>
    <property type="match status" value="1"/>
</dbReference>
<feature type="region of interest" description="Disordered" evidence="4">
    <location>
        <begin position="35"/>
        <end position="63"/>
    </location>
</feature>
<keyword evidence="3" id="KW-0813">Transport</keyword>
<dbReference type="InterPro" id="IPR028082">
    <property type="entry name" value="Peripla_BP_I"/>
</dbReference>
<dbReference type="PANTHER" id="PTHR30483:SF6">
    <property type="entry name" value="PERIPLASMIC BINDING PROTEIN OF ABC TRANSPORTER FOR NATURAL AMINO ACIDS"/>
    <property type="match status" value="1"/>
</dbReference>
<dbReference type="Gene3D" id="3.40.50.2300">
    <property type="match status" value="2"/>
</dbReference>
<evidence type="ECO:0000259" key="5">
    <source>
        <dbReference type="Pfam" id="PF13458"/>
    </source>
</evidence>
<accession>A0A1B2EI96</accession>
<dbReference type="EMBL" id="CP016616">
    <property type="protein sequence ID" value="ANY79715.1"/>
    <property type="molecule type" value="Genomic_DNA"/>
</dbReference>
<keyword evidence="2" id="KW-0732">Signal</keyword>
<dbReference type="PANTHER" id="PTHR30483">
    <property type="entry name" value="LEUCINE-SPECIFIC-BINDING PROTEIN"/>
    <property type="match status" value="1"/>
</dbReference>
<name>A0A1B2EI96_9HYPH</name>
<dbReference type="Pfam" id="PF13458">
    <property type="entry name" value="Peripla_BP_6"/>
    <property type="match status" value="1"/>
</dbReference>
<organism evidence="6">
    <name type="scientific">Microvirga ossetica</name>
    <dbReference type="NCBI Taxonomy" id="1882682"/>
    <lineage>
        <taxon>Bacteria</taxon>
        <taxon>Pseudomonadati</taxon>
        <taxon>Pseudomonadota</taxon>
        <taxon>Alphaproteobacteria</taxon>
        <taxon>Hyphomicrobiales</taxon>
        <taxon>Methylobacteriaceae</taxon>
        <taxon>Microvirga</taxon>
    </lineage>
</organism>
<dbReference type="KEGG" id="moc:BB934_17010"/>
<reference evidence="6" key="1">
    <citation type="submission" date="2016-07" db="EMBL/GenBank/DDBJ databases">
        <title>Microvirga ossetica sp. nov. a new species of rhizobia isolated from root nodules of the legume species Vicia alpestris Steven originated from North Ossetia region in the Caucasus.</title>
        <authorList>
            <person name="Safronova V.I."/>
            <person name="Kuznetsova I.G."/>
            <person name="Sazanova A.L."/>
            <person name="Belimov A."/>
            <person name="Andronov E."/>
            <person name="Osledkin Y.S."/>
            <person name="Onishchuk O.P."/>
            <person name="Kurchak O.N."/>
            <person name="Shaposhnikov A.I."/>
            <person name="Willems A."/>
            <person name="Tikhonovich I.A."/>
        </authorList>
    </citation>
    <scope>NUCLEOTIDE SEQUENCE [LARGE SCALE GENOMIC DNA]</scope>
    <source>
        <strain evidence="6">V5/3M</strain>
    </source>
</reference>
<dbReference type="PROSITE" id="PS51257">
    <property type="entry name" value="PROKAR_LIPOPROTEIN"/>
    <property type="match status" value="1"/>
</dbReference>
<evidence type="ECO:0000256" key="3">
    <source>
        <dbReference type="ARBA" id="ARBA00022970"/>
    </source>
</evidence>
<dbReference type="InterPro" id="IPR028081">
    <property type="entry name" value="Leu-bd"/>
</dbReference>
<dbReference type="GO" id="GO:0006865">
    <property type="term" value="P:amino acid transport"/>
    <property type="evidence" value="ECO:0007669"/>
    <property type="project" value="UniProtKB-KW"/>
</dbReference>
<protein>
    <submittedName>
        <fullName evidence="6">Ethanolamine utilization protein EutM</fullName>
    </submittedName>
</protein>
<dbReference type="OrthoDB" id="7210494at2"/>
<feature type="compositionally biased region" description="Low complexity" evidence="4">
    <location>
        <begin position="43"/>
        <end position="59"/>
    </location>
</feature>
<dbReference type="AlphaFoldDB" id="A0A1B2EI96"/>
<dbReference type="RefSeq" id="WP_099510734.1">
    <property type="nucleotide sequence ID" value="NZ_CP016616.1"/>
</dbReference>
<proteinExistence type="inferred from homology"/>